<reference evidence="4" key="3">
    <citation type="submission" date="2020-12" db="UniProtKB">
        <authorList>
            <consortium name="WormBaseParasite"/>
        </authorList>
    </citation>
    <scope>IDENTIFICATION</scope>
</reference>
<dbReference type="WormBase" id="SRAE_1000014700">
    <property type="protein sequence ID" value="SRP07626"/>
    <property type="gene ID" value="WBGene00256741"/>
</dbReference>
<feature type="coiled-coil region" evidence="1">
    <location>
        <begin position="237"/>
        <end position="271"/>
    </location>
</feature>
<evidence type="ECO:0000313" key="2">
    <source>
        <dbReference type="EMBL" id="CEF61871.1"/>
    </source>
</evidence>
<reference evidence="2" key="2">
    <citation type="submission" date="2014-09" db="EMBL/GenBank/DDBJ databases">
        <authorList>
            <person name="Aslett A.Martin."/>
        </authorList>
    </citation>
    <scope>NUCLEOTIDE SEQUENCE</scope>
    <source>
        <strain evidence="2">ED321 Heterogonic</strain>
    </source>
</reference>
<evidence type="ECO:0000313" key="5">
    <source>
        <dbReference type="WormBase" id="SRAE_1000014700"/>
    </source>
</evidence>
<gene>
    <name evidence="2 4 5" type="ORF">SRAE_1000014700</name>
</gene>
<organism evidence="2">
    <name type="scientific">Strongyloides ratti</name>
    <name type="common">Parasitic roundworm</name>
    <dbReference type="NCBI Taxonomy" id="34506"/>
    <lineage>
        <taxon>Eukaryota</taxon>
        <taxon>Metazoa</taxon>
        <taxon>Ecdysozoa</taxon>
        <taxon>Nematoda</taxon>
        <taxon>Chromadorea</taxon>
        <taxon>Rhabditida</taxon>
        <taxon>Tylenchina</taxon>
        <taxon>Panagrolaimomorpha</taxon>
        <taxon>Strongyloidoidea</taxon>
        <taxon>Strongyloididae</taxon>
        <taxon>Strongyloides</taxon>
    </lineage>
</organism>
<dbReference type="EMBL" id="LN609528">
    <property type="protein sequence ID" value="CEF61871.1"/>
    <property type="molecule type" value="Genomic_DNA"/>
</dbReference>
<dbReference type="AlphaFoldDB" id="A0A090KWS3"/>
<sequence>MANTKEQDLYVIKTTFNIEMYKLPQKCNRNILSLLQSTTTKRFNRGFDKLKSFELKSCKNRKKNPFLKEKHNKIKEKIHLEDRRIQMMKKRNRILDKNHLISNGKSYHISLGTQEIRNITIYESTPKAMYLPLIYDENSRNGISKTVKNEKDIIMCNKMDLKLYFKMDCSRSGKDTKFVEINFTVEIDGSSFRHPTLHSLKQPQNTLFLERKFERTMFLEKKIGEIENKNKGMEDRVYEMRVRARNLEKRVKILEKRNKMLEKRTLKLKENRRIGSGKKVKITIERGEPINIAFCGSPSSDYDFSVSPYTFKNERLLRSESVDICQPVFRDDSMIDNQLYKNVMVFKNQSFGVGNIVEGISGLTIPSKQEEELITNDK</sequence>
<dbReference type="RefSeq" id="XP_024501073.1">
    <property type="nucleotide sequence ID" value="XM_024646946.1"/>
</dbReference>
<dbReference type="Proteomes" id="UP000035682">
    <property type="component" value="Unplaced"/>
</dbReference>
<name>A0A090KWS3_STRRB</name>
<evidence type="ECO:0000313" key="3">
    <source>
        <dbReference type="Proteomes" id="UP000035682"/>
    </source>
</evidence>
<reference evidence="3" key="1">
    <citation type="submission" date="2014-09" db="EMBL/GenBank/DDBJ databases">
        <authorList>
            <person name="Martin A.A."/>
        </authorList>
    </citation>
    <scope>NUCLEOTIDE SEQUENCE</scope>
    <source>
        <strain evidence="3">ED321</strain>
    </source>
</reference>
<dbReference type="GeneID" id="36374236"/>
<dbReference type="CTD" id="36374236"/>
<protein>
    <submittedName>
        <fullName evidence="2 4">Uncharacterized protein</fullName>
    </submittedName>
</protein>
<keyword evidence="3" id="KW-1185">Reference proteome</keyword>
<proteinExistence type="predicted"/>
<evidence type="ECO:0000256" key="1">
    <source>
        <dbReference type="SAM" id="Coils"/>
    </source>
</evidence>
<dbReference type="WBParaSite" id="SRAE_1000014700.1">
    <property type="protein sequence ID" value="SRAE_1000014700.1"/>
    <property type="gene ID" value="WBGene00256741"/>
</dbReference>
<evidence type="ECO:0000313" key="4">
    <source>
        <dbReference type="WBParaSite" id="SRAE_1000014700.1"/>
    </source>
</evidence>
<accession>A0A090KWS3</accession>
<keyword evidence="1" id="KW-0175">Coiled coil</keyword>